<dbReference type="InterPro" id="IPR013320">
    <property type="entry name" value="ConA-like_dom_sf"/>
</dbReference>
<keyword evidence="1" id="KW-0732">Signal</keyword>
<organism evidence="4 5">
    <name type="scientific">Chitinophaga niabensis</name>
    <dbReference type="NCBI Taxonomy" id="536979"/>
    <lineage>
        <taxon>Bacteria</taxon>
        <taxon>Pseudomonadati</taxon>
        <taxon>Bacteroidota</taxon>
        <taxon>Chitinophagia</taxon>
        <taxon>Chitinophagales</taxon>
        <taxon>Chitinophagaceae</taxon>
        <taxon>Chitinophaga</taxon>
    </lineage>
</organism>
<keyword evidence="4" id="KW-0430">Lectin</keyword>
<dbReference type="Gene3D" id="1.20.1270.90">
    <property type="entry name" value="AF1782-like"/>
    <property type="match status" value="1"/>
</dbReference>
<dbReference type="GO" id="GO:0030246">
    <property type="term" value="F:carbohydrate binding"/>
    <property type="evidence" value="ECO:0007669"/>
    <property type="project" value="UniProtKB-KW"/>
</dbReference>
<dbReference type="Pfam" id="PF13385">
    <property type="entry name" value="Laminin_G_3"/>
    <property type="match status" value="1"/>
</dbReference>
<name>A0A1N6F2M4_9BACT</name>
<gene>
    <name evidence="4" type="ORF">SAMN04488055_1977</name>
</gene>
<evidence type="ECO:0000256" key="1">
    <source>
        <dbReference type="ARBA" id="ARBA00022729"/>
    </source>
</evidence>
<dbReference type="Proteomes" id="UP000185003">
    <property type="component" value="Unassembled WGS sequence"/>
</dbReference>
<dbReference type="STRING" id="536979.SAMN04488055_1977"/>
<evidence type="ECO:0000313" key="4">
    <source>
        <dbReference type="EMBL" id="SIN89501.1"/>
    </source>
</evidence>
<feature type="domain" description="LamG-like jellyroll fold" evidence="3">
    <location>
        <begin position="124"/>
        <end position="267"/>
    </location>
</feature>
<dbReference type="OrthoDB" id="680735at2"/>
<keyword evidence="2" id="KW-1015">Disulfide bond</keyword>
<dbReference type="SMART" id="SM00560">
    <property type="entry name" value="LamGL"/>
    <property type="match status" value="1"/>
</dbReference>
<evidence type="ECO:0000259" key="3">
    <source>
        <dbReference type="SMART" id="SM00560"/>
    </source>
</evidence>
<proteinExistence type="predicted"/>
<reference evidence="4 5" key="1">
    <citation type="submission" date="2016-11" db="EMBL/GenBank/DDBJ databases">
        <authorList>
            <person name="Jaros S."/>
            <person name="Januszkiewicz K."/>
            <person name="Wedrychowicz H."/>
        </authorList>
    </citation>
    <scope>NUCLEOTIDE SEQUENCE [LARGE SCALE GENOMIC DNA]</scope>
    <source>
        <strain evidence="4 5">DSM 24787</strain>
    </source>
</reference>
<dbReference type="PROSITE" id="PS51257">
    <property type="entry name" value="PROKAR_LIPOPROTEIN"/>
    <property type="match status" value="1"/>
</dbReference>
<dbReference type="AlphaFoldDB" id="A0A1N6F2M4"/>
<protein>
    <submittedName>
        <fullName evidence="4">Concanavalin A-like lectin/glucanases superfamily protein</fullName>
    </submittedName>
</protein>
<dbReference type="Gene3D" id="2.60.120.200">
    <property type="match status" value="1"/>
</dbReference>
<evidence type="ECO:0000313" key="5">
    <source>
        <dbReference type="Proteomes" id="UP000185003"/>
    </source>
</evidence>
<keyword evidence="5" id="KW-1185">Reference proteome</keyword>
<dbReference type="RefSeq" id="WP_074239077.1">
    <property type="nucleotide sequence ID" value="NZ_FSRA01000001.1"/>
</dbReference>
<dbReference type="GO" id="GO:0004553">
    <property type="term" value="F:hydrolase activity, hydrolyzing O-glycosyl compounds"/>
    <property type="evidence" value="ECO:0007669"/>
    <property type="project" value="UniProtKB-ARBA"/>
</dbReference>
<dbReference type="InterPro" id="IPR006558">
    <property type="entry name" value="LamG-like"/>
</dbReference>
<dbReference type="GO" id="GO:0005975">
    <property type="term" value="P:carbohydrate metabolic process"/>
    <property type="evidence" value="ECO:0007669"/>
    <property type="project" value="UniProtKB-ARBA"/>
</dbReference>
<dbReference type="EMBL" id="FSRA01000001">
    <property type="protein sequence ID" value="SIN89501.1"/>
    <property type="molecule type" value="Genomic_DNA"/>
</dbReference>
<sequence>MKKILFILLVLFTACKKDDAPSAFKNELVNIIASTKELISKTTEGTELGMTAPGSKVTLQTQVDWATFILQNSGTDTAYANAKKKLLLAIEIFNNNKVKAGVPKFVNGAYFDLGQLKNLVPNVKSFTIECKVKLADLNTDGTASLGSFITADDGTTGILLRYTKAGKVEAYVNGGSWFGAGTGNNAVQVNTWHHISFTFNGTTIKVYIDGVEAATATSATEITPKTAEASPFFMGMSRNFQFNSADQRAMHGNIKDVRFWKVPLTAAEIMDNKDKALTGTEANIVALWPFDLNLGLTVKDKTGNFSAAGKNVTWE</sequence>
<dbReference type="SUPFAM" id="SSF49899">
    <property type="entry name" value="Concanavalin A-like lectins/glucanases"/>
    <property type="match status" value="1"/>
</dbReference>
<accession>A0A1N6F2M4</accession>
<evidence type="ECO:0000256" key="2">
    <source>
        <dbReference type="ARBA" id="ARBA00023157"/>
    </source>
</evidence>